<dbReference type="GO" id="GO:0016740">
    <property type="term" value="F:transferase activity"/>
    <property type="evidence" value="ECO:0007669"/>
    <property type="project" value="UniProtKB-KW"/>
</dbReference>
<organism evidence="13 14">
    <name type="scientific">Arcobacter cloacae</name>
    <dbReference type="NCBI Taxonomy" id="1054034"/>
    <lineage>
        <taxon>Bacteria</taxon>
        <taxon>Pseudomonadati</taxon>
        <taxon>Campylobacterota</taxon>
        <taxon>Epsilonproteobacteria</taxon>
        <taxon>Campylobacterales</taxon>
        <taxon>Arcobacteraceae</taxon>
        <taxon>Arcobacter</taxon>
    </lineage>
</organism>
<keyword evidence="14" id="KW-1185">Reference proteome</keyword>
<evidence type="ECO:0000313" key="13">
    <source>
        <dbReference type="EMBL" id="RXI40476.1"/>
    </source>
</evidence>
<keyword evidence="6" id="KW-0255">Endonuclease</keyword>
<name>A0A6M8NMB9_9BACT</name>
<evidence type="ECO:0000256" key="11">
    <source>
        <dbReference type="ARBA" id="ARBA00032922"/>
    </source>
</evidence>
<dbReference type="EMBL" id="NXII01000010">
    <property type="protein sequence ID" value="RXI40476.1"/>
    <property type="molecule type" value="Genomic_DNA"/>
</dbReference>
<keyword evidence="4" id="KW-0540">Nuclease</keyword>
<evidence type="ECO:0000256" key="4">
    <source>
        <dbReference type="ARBA" id="ARBA00022722"/>
    </source>
</evidence>
<dbReference type="PANTHER" id="PTHR36528:SF1">
    <property type="entry name" value="CRISPR SYSTEM SINGLE-STRAND-SPECIFIC DEOXYRIBONUCLEASE CAS10_CSM1 (SUBTYPE III-A)"/>
    <property type="match status" value="1"/>
</dbReference>
<keyword evidence="7" id="KW-0378">Hydrolase</keyword>
<proteinExistence type="inferred from homology"/>
<evidence type="ECO:0000256" key="8">
    <source>
        <dbReference type="ARBA" id="ARBA00022839"/>
    </source>
</evidence>
<dbReference type="InterPro" id="IPR041062">
    <property type="entry name" value="Csm1_B"/>
</dbReference>
<evidence type="ECO:0000313" key="14">
    <source>
        <dbReference type="Proteomes" id="UP000290378"/>
    </source>
</evidence>
<dbReference type="GO" id="GO:0004527">
    <property type="term" value="F:exonuclease activity"/>
    <property type="evidence" value="ECO:0007669"/>
    <property type="project" value="UniProtKB-KW"/>
</dbReference>
<keyword evidence="10" id="KW-0051">Antiviral defense</keyword>
<evidence type="ECO:0000256" key="9">
    <source>
        <dbReference type="ARBA" id="ARBA00022840"/>
    </source>
</evidence>
<dbReference type="PROSITE" id="PS50887">
    <property type="entry name" value="GGDEF"/>
    <property type="match status" value="1"/>
</dbReference>
<dbReference type="Proteomes" id="UP000290378">
    <property type="component" value="Unassembled WGS sequence"/>
</dbReference>
<evidence type="ECO:0000256" key="3">
    <source>
        <dbReference type="ARBA" id="ARBA00022679"/>
    </source>
</evidence>
<comment type="similarity">
    <text evidence="1">Belongs to the CRISPR-associated Cas10/Csm1 family.</text>
</comment>
<gene>
    <name evidence="13" type="ORF">CP963_08785</name>
</gene>
<dbReference type="InterPro" id="IPR043128">
    <property type="entry name" value="Rev_trsase/Diguanyl_cyclase"/>
</dbReference>
<dbReference type="InterPro" id="IPR052117">
    <property type="entry name" value="Cas10/Csm1_subtype-III-A"/>
</dbReference>
<dbReference type="NCBIfam" id="TIGR02578">
    <property type="entry name" value="cas_TM1811_Csm1"/>
    <property type="match status" value="1"/>
</dbReference>
<dbReference type="Pfam" id="PF18211">
    <property type="entry name" value="Csm1_B"/>
    <property type="match status" value="1"/>
</dbReference>
<dbReference type="InterPro" id="IPR000160">
    <property type="entry name" value="GGDEF_dom"/>
</dbReference>
<keyword evidence="8" id="KW-0269">Exonuclease</keyword>
<feature type="domain" description="GGDEF" evidence="12">
    <location>
        <begin position="274"/>
        <end position="412"/>
    </location>
</feature>
<dbReference type="GO" id="GO:0004519">
    <property type="term" value="F:endonuclease activity"/>
    <property type="evidence" value="ECO:0007669"/>
    <property type="project" value="UniProtKB-KW"/>
</dbReference>
<accession>A0A6M8NMB9</accession>
<dbReference type="Gene3D" id="3.30.70.270">
    <property type="match status" value="1"/>
</dbReference>
<dbReference type="Pfam" id="PF22335">
    <property type="entry name" value="Cas10-Cmr2_palm2"/>
    <property type="match status" value="1"/>
</dbReference>
<evidence type="ECO:0000256" key="2">
    <source>
        <dbReference type="ARBA" id="ARBA00014333"/>
    </source>
</evidence>
<evidence type="ECO:0000256" key="1">
    <source>
        <dbReference type="ARBA" id="ARBA00005700"/>
    </source>
</evidence>
<comment type="caution">
    <text evidence="13">The sequence shown here is derived from an EMBL/GenBank/DDBJ whole genome shotgun (WGS) entry which is preliminary data.</text>
</comment>
<evidence type="ECO:0000256" key="10">
    <source>
        <dbReference type="ARBA" id="ARBA00023118"/>
    </source>
</evidence>
<evidence type="ECO:0000256" key="6">
    <source>
        <dbReference type="ARBA" id="ARBA00022759"/>
    </source>
</evidence>
<evidence type="ECO:0000256" key="5">
    <source>
        <dbReference type="ARBA" id="ARBA00022741"/>
    </source>
</evidence>
<evidence type="ECO:0000259" key="12">
    <source>
        <dbReference type="PROSITE" id="PS50887"/>
    </source>
</evidence>
<sequence length="516" mass="60140">MSKFEDYFNKDFFDLKDKQKDIKDLYTSDEMYLISGDFYGIQKFIFEGLTTKNAAKVLRAKSAFVQLFTSVISKYICNKLEIEEKYILSTNAGKFEILSPKMNENILKEIQETINQYFIKRFYGLSGINICFVSCIKDDFEESKKYKILREKIANEIEKSKFKKFDLQTQEPILSYDENITNQSLCKICNIRKVKDVKAEESCCKVCDNFISLGKKLTTFKIDEIVKSDVIGIKFDDFICDVIIDEKIKSYVQKNEQGEILEFDDFSKNSQGAEAIGILKADVDGMGLFLKKENNSVTDCFENFDLFSKTLDNFFSLHIPRKMEKDFKNTYTVFAGGDDLFLLGSWDVILKLARFIESEFKRFVKSSELTISFGIAMAKPSKPISYLAHETEHLLENSKELEGKDAITLFGETVKWDSYKKVFKTLNEDLEKIDEKDINTAFLYRLLDFCEMSKKAKEFPLENMWKSKLVYSFTRNMDKKYISILNVLNDSIEKYSKETKITICEFIYKRRKNGTD</sequence>
<dbReference type="AlphaFoldDB" id="A0A6M8NMB9"/>
<dbReference type="InterPro" id="IPR013408">
    <property type="entry name" value="Cas10/Csm1"/>
</dbReference>
<keyword evidence="3" id="KW-0808">Transferase</keyword>
<dbReference type="InterPro" id="IPR054767">
    <property type="entry name" value="Cas10-Cmr2_palm2"/>
</dbReference>
<keyword evidence="9" id="KW-0067">ATP-binding</keyword>
<dbReference type="GO" id="GO:0005524">
    <property type="term" value="F:ATP binding"/>
    <property type="evidence" value="ECO:0007669"/>
    <property type="project" value="UniProtKB-KW"/>
</dbReference>
<dbReference type="GO" id="GO:0051607">
    <property type="term" value="P:defense response to virus"/>
    <property type="evidence" value="ECO:0007669"/>
    <property type="project" value="UniProtKB-KW"/>
</dbReference>
<reference evidence="13 14" key="1">
    <citation type="submission" date="2017-09" db="EMBL/GenBank/DDBJ databases">
        <title>Genomics of the genus Arcobacter.</title>
        <authorList>
            <person name="Perez-Cataluna A."/>
            <person name="Figueras M.J."/>
            <person name="Salas-Masso N."/>
        </authorList>
    </citation>
    <scope>NUCLEOTIDE SEQUENCE [LARGE SCALE GENOMIC DNA]</scope>
    <source>
        <strain evidence="13 14">CECT 7834</strain>
    </source>
</reference>
<keyword evidence="5" id="KW-0547">Nucleotide-binding</keyword>
<protein>
    <recommendedName>
        <fullName evidence="2">CRISPR system single-strand-specific deoxyribonuclease Cas10/Csm1 (subtype III-A)</fullName>
    </recommendedName>
    <alternativeName>
        <fullName evidence="11">Cyclic oligoadenylate synthase</fullName>
    </alternativeName>
</protein>
<evidence type="ECO:0000256" key="7">
    <source>
        <dbReference type="ARBA" id="ARBA00022801"/>
    </source>
</evidence>
<dbReference type="PANTHER" id="PTHR36528">
    <property type="entry name" value="CRISPR SYSTEM SINGLE-STRAND-SPECIFIC DEOXYRIBONUCLEASE CAS10/CSM1 (SUBTYPE III-A)"/>
    <property type="match status" value="1"/>
</dbReference>
<dbReference type="RefSeq" id="WP_129013800.1">
    <property type="nucleotide sequence ID" value="NZ_CBCSEI010000010.1"/>
</dbReference>